<evidence type="ECO:0000313" key="1">
    <source>
        <dbReference type="EMBL" id="KAG5857583.1"/>
    </source>
</evidence>
<reference evidence="1" key="1">
    <citation type="submission" date="2021-01" db="EMBL/GenBank/DDBJ databases">
        <title>A chromosome-scale assembly of European eel, Anguilla anguilla.</title>
        <authorList>
            <person name="Henkel C."/>
            <person name="Jong-Raadsen S.A."/>
            <person name="Dufour S."/>
            <person name="Weltzien F.-A."/>
            <person name="Palstra A.P."/>
            <person name="Pelster B."/>
            <person name="Spaink H.P."/>
            <person name="Van Den Thillart G.E."/>
            <person name="Jansen H."/>
            <person name="Zahm M."/>
            <person name="Klopp C."/>
            <person name="Cedric C."/>
            <person name="Louis A."/>
            <person name="Berthelot C."/>
            <person name="Parey E."/>
            <person name="Roest Crollius H."/>
            <person name="Montfort J."/>
            <person name="Robinson-Rechavi M."/>
            <person name="Bucao C."/>
            <person name="Bouchez O."/>
            <person name="Gislard M."/>
            <person name="Lluch J."/>
            <person name="Milhes M."/>
            <person name="Lampietro C."/>
            <person name="Lopez Roques C."/>
            <person name="Donnadieu C."/>
            <person name="Braasch I."/>
            <person name="Desvignes T."/>
            <person name="Postlethwait J."/>
            <person name="Bobe J."/>
            <person name="Guiguen Y."/>
            <person name="Dirks R."/>
        </authorList>
    </citation>
    <scope>NUCLEOTIDE SEQUENCE</scope>
    <source>
        <strain evidence="1">Tag_6206</strain>
        <tissue evidence="1">Liver</tissue>
    </source>
</reference>
<dbReference type="AlphaFoldDB" id="A0A9D3N0F5"/>
<dbReference type="EMBL" id="JAFIRN010000001">
    <property type="protein sequence ID" value="KAG5857583.1"/>
    <property type="molecule type" value="Genomic_DNA"/>
</dbReference>
<proteinExistence type="predicted"/>
<protein>
    <submittedName>
        <fullName evidence="1">Uncharacterized protein</fullName>
    </submittedName>
</protein>
<dbReference type="Proteomes" id="UP001044222">
    <property type="component" value="Unassembled WGS sequence"/>
</dbReference>
<comment type="caution">
    <text evidence="1">The sequence shown here is derived from an EMBL/GenBank/DDBJ whole genome shotgun (WGS) entry which is preliminary data.</text>
</comment>
<organism evidence="1 2">
    <name type="scientific">Anguilla anguilla</name>
    <name type="common">European freshwater eel</name>
    <name type="synonym">Muraena anguilla</name>
    <dbReference type="NCBI Taxonomy" id="7936"/>
    <lineage>
        <taxon>Eukaryota</taxon>
        <taxon>Metazoa</taxon>
        <taxon>Chordata</taxon>
        <taxon>Craniata</taxon>
        <taxon>Vertebrata</taxon>
        <taxon>Euteleostomi</taxon>
        <taxon>Actinopterygii</taxon>
        <taxon>Neopterygii</taxon>
        <taxon>Teleostei</taxon>
        <taxon>Anguilliformes</taxon>
        <taxon>Anguillidae</taxon>
        <taxon>Anguilla</taxon>
    </lineage>
</organism>
<keyword evidence="2" id="KW-1185">Reference proteome</keyword>
<sequence>MTYFQCIIIASVYYKCFTLHKYCSLPFVETPAPHCVTCLCMFPPPYVKDGSNNRGDGQEKEEDNQSGRQLSIKTLCRMLAEMCQKDYHKEKATPA</sequence>
<evidence type="ECO:0000313" key="2">
    <source>
        <dbReference type="Proteomes" id="UP001044222"/>
    </source>
</evidence>
<name>A0A9D3N0F5_ANGAN</name>
<gene>
    <name evidence="1" type="ORF">ANANG_G00020990</name>
</gene>
<accession>A0A9D3N0F5</accession>